<dbReference type="InterPro" id="IPR007184">
    <property type="entry name" value="Mannoside_phosphorylase"/>
</dbReference>
<proteinExistence type="inferred from homology"/>
<evidence type="ECO:0000256" key="3">
    <source>
        <dbReference type="ARBA" id="ARBA00024356"/>
    </source>
</evidence>
<evidence type="ECO:0000313" key="5">
    <source>
        <dbReference type="Proteomes" id="UP000574276"/>
    </source>
</evidence>
<comment type="caution">
    <text evidence="4">The sequence shown here is derived from an EMBL/GenBank/DDBJ whole genome shotgun (WGS) entry which is preliminary data.</text>
</comment>
<keyword evidence="4" id="KW-0378">Hydrolase</keyword>
<dbReference type="GO" id="GO:0016757">
    <property type="term" value="F:glycosyltransferase activity"/>
    <property type="evidence" value="ECO:0007669"/>
    <property type="project" value="UniProtKB-KW"/>
</dbReference>
<dbReference type="EMBL" id="JACEGA010000001">
    <property type="protein sequence ID" value="MBB2184126.1"/>
    <property type="molecule type" value="Genomic_DNA"/>
</dbReference>
<evidence type="ECO:0000256" key="2">
    <source>
        <dbReference type="ARBA" id="ARBA00022679"/>
    </source>
</evidence>
<evidence type="ECO:0000313" key="4">
    <source>
        <dbReference type="EMBL" id="MBB2184126.1"/>
    </source>
</evidence>
<dbReference type="GO" id="GO:0016787">
    <property type="term" value="F:hydrolase activity"/>
    <property type="evidence" value="ECO:0007669"/>
    <property type="project" value="UniProtKB-KW"/>
</dbReference>
<protein>
    <submittedName>
        <fullName evidence="4">Glycoside hydrolase family 130 protein</fullName>
    </submittedName>
</protein>
<dbReference type="PANTHER" id="PTHR34106">
    <property type="entry name" value="GLYCOSIDASE"/>
    <property type="match status" value="1"/>
</dbReference>
<keyword evidence="2" id="KW-0808">Transferase</keyword>
<dbReference type="Proteomes" id="UP000574276">
    <property type="component" value="Unassembled WGS sequence"/>
</dbReference>
<keyword evidence="1" id="KW-0328">Glycosyltransferase</keyword>
<dbReference type="InterPro" id="IPR023296">
    <property type="entry name" value="Glyco_hydro_beta-prop_sf"/>
</dbReference>
<dbReference type="PANTHER" id="PTHR34106:SF1">
    <property type="entry name" value="1,4-BETA-MANNOSYL-N-ACETYLGLUCOSAMINE PHOSPHORYLASE"/>
    <property type="match status" value="1"/>
</dbReference>
<dbReference type="PIRSF" id="PIRSF016202">
    <property type="entry name" value="PH1107"/>
    <property type="match status" value="1"/>
</dbReference>
<accession>A0A839K3D2</accession>
<name>A0A839K3D2_9FIRM</name>
<gene>
    <name evidence="4" type="ORF">H0486_14690</name>
</gene>
<evidence type="ECO:0000256" key="1">
    <source>
        <dbReference type="ARBA" id="ARBA00022676"/>
    </source>
</evidence>
<dbReference type="AlphaFoldDB" id="A0A839K3D2"/>
<dbReference type="Pfam" id="PF04041">
    <property type="entry name" value="Glyco_hydro_130"/>
    <property type="match status" value="1"/>
</dbReference>
<reference evidence="4 5" key="1">
    <citation type="submission" date="2020-07" db="EMBL/GenBank/DDBJ databases">
        <title>Characterization and genome sequencing of isolate MD1, a novel member within the family Lachnospiraceae.</title>
        <authorList>
            <person name="Rettenmaier R."/>
            <person name="Di Bello L."/>
            <person name="Zinser C."/>
            <person name="Scheitz K."/>
            <person name="Liebl W."/>
            <person name="Zverlov V."/>
        </authorList>
    </citation>
    <scope>NUCLEOTIDE SEQUENCE [LARGE SCALE GENOMIC DNA]</scope>
    <source>
        <strain evidence="4 5">MD1</strain>
    </source>
</reference>
<dbReference type="CDD" id="cd08993">
    <property type="entry name" value="GH130"/>
    <property type="match status" value="1"/>
</dbReference>
<dbReference type="Gene3D" id="2.115.10.20">
    <property type="entry name" value="Glycosyl hydrolase domain, family 43"/>
    <property type="match status" value="1"/>
</dbReference>
<dbReference type="SUPFAM" id="SSF75005">
    <property type="entry name" value="Arabinanase/levansucrase/invertase"/>
    <property type="match status" value="1"/>
</dbReference>
<organism evidence="4 5">
    <name type="scientific">Variimorphobacter saccharofermentans</name>
    <dbReference type="NCBI Taxonomy" id="2755051"/>
    <lineage>
        <taxon>Bacteria</taxon>
        <taxon>Bacillati</taxon>
        <taxon>Bacillota</taxon>
        <taxon>Clostridia</taxon>
        <taxon>Lachnospirales</taxon>
        <taxon>Lachnospiraceae</taxon>
        <taxon>Variimorphobacter</taxon>
    </lineage>
</organism>
<sequence length="326" mass="37196">MEVIMIIGANLPNIPWQERPQGCNDIVWRYSNNPIIHRHQIPGANSIFNSAVVAKDGAFVGIFRSDDKAMQQHLFLGKSQNGIDWDIEHDPMPLFNQKEEQVGVACGYDPRVCWIEDRYYVTWCNNYHGPTIGVAYSYDFKKFYQLENAFLPFNRNGVMFPRKINGKYMMFSRPSDNGHTPFGDMYLSQSPDMEHWGYHRYVMKAEGWAWTKIGAGPIPIETDEGWLLIFHGVGTTCNGMIYSMGAAILDIDEPWKVKYRCKPFIFHPEEIYECVGDVPNVTFPCATLQDAATGRIAIYYGAADTVVALAFTQVDELIKYIKDNAL</sequence>
<comment type="similarity">
    <text evidence="3">Belongs to the glycosyl hydrolase 130 family.</text>
</comment>
<keyword evidence="5" id="KW-1185">Reference proteome</keyword>